<name>Q4TCS5_TETNG</name>
<proteinExistence type="predicted"/>
<comment type="caution">
    <text evidence="1">The sequence shown here is derived from an EMBL/GenBank/DDBJ whole genome shotgun (WGS) entry which is preliminary data.</text>
</comment>
<protein>
    <submittedName>
        <fullName evidence="1">(spotted green pufferfish) hypothetical protein</fullName>
    </submittedName>
</protein>
<feature type="non-terminal residue" evidence="1">
    <location>
        <position position="1"/>
    </location>
</feature>
<gene>
    <name evidence="1" type="ORF">GSTENG00003166001</name>
</gene>
<organism evidence="1">
    <name type="scientific">Tetraodon nigroviridis</name>
    <name type="common">Spotted green pufferfish</name>
    <name type="synonym">Chelonodon nigroviridis</name>
    <dbReference type="NCBI Taxonomy" id="99883"/>
    <lineage>
        <taxon>Eukaryota</taxon>
        <taxon>Metazoa</taxon>
        <taxon>Chordata</taxon>
        <taxon>Craniata</taxon>
        <taxon>Vertebrata</taxon>
        <taxon>Euteleostomi</taxon>
        <taxon>Actinopterygii</taxon>
        <taxon>Neopterygii</taxon>
        <taxon>Teleostei</taxon>
        <taxon>Neoteleostei</taxon>
        <taxon>Acanthomorphata</taxon>
        <taxon>Eupercaria</taxon>
        <taxon>Tetraodontiformes</taxon>
        <taxon>Tetradontoidea</taxon>
        <taxon>Tetraodontidae</taxon>
        <taxon>Tetraodon</taxon>
    </lineage>
</organism>
<reference evidence="1" key="2">
    <citation type="submission" date="2004-02" db="EMBL/GenBank/DDBJ databases">
        <authorList>
            <consortium name="Genoscope"/>
            <consortium name="Whitehead Institute Centre for Genome Research"/>
        </authorList>
    </citation>
    <scope>NUCLEOTIDE SEQUENCE</scope>
</reference>
<dbReference type="KEGG" id="tng:GSTEN00003166G001"/>
<evidence type="ECO:0000313" key="1">
    <source>
        <dbReference type="EMBL" id="CAF89307.1"/>
    </source>
</evidence>
<dbReference type="EMBL" id="CAAE01006735">
    <property type="protein sequence ID" value="CAF89307.1"/>
    <property type="molecule type" value="Genomic_DNA"/>
</dbReference>
<dbReference type="AlphaFoldDB" id="Q4TCS5"/>
<reference evidence="1" key="1">
    <citation type="journal article" date="2004" name="Nature">
        <title>Genome duplication in the teleost fish Tetraodon nigroviridis reveals the early vertebrate proto-karyotype.</title>
        <authorList>
            <person name="Jaillon O."/>
            <person name="Aury J.-M."/>
            <person name="Brunet F."/>
            <person name="Petit J.-L."/>
            <person name="Stange-Thomann N."/>
            <person name="Mauceli E."/>
            <person name="Bouneau L."/>
            <person name="Fischer C."/>
            <person name="Ozouf-Costaz C."/>
            <person name="Bernot A."/>
            <person name="Nicaud S."/>
            <person name="Jaffe D."/>
            <person name="Fisher S."/>
            <person name="Lutfalla G."/>
            <person name="Dossat C."/>
            <person name="Segurens B."/>
            <person name="Dasilva C."/>
            <person name="Salanoubat M."/>
            <person name="Levy M."/>
            <person name="Boudet N."/>
            <person name="Castellano S."/>
            <person name="Anthouard V."/>
            <person name="Jubin C."/>
            <person name="Castelli V."/>
            <person name="Katinka M."/>
            <person name="Vacherie B."/>
            <person name="Biemont C."/>
            <person name="Skalli Z."/>
            <person name="Cattolico L."/>
            <person name="Poulain J."/>
            <person name="De Berardinis V."/>
            <person name="Cruaud C."/>
            <person name="Duprat S."/>
            <person name="Brottier P."/>
            <person name="Coutanceau J.-P."/>
            <person name="Gouzy J."/>
            <person name="Parra G."/>
            <person name="Lardier G."/>
            <person name="Chapple C."/>
            <person name="McKernan K.J."/>
            <person name="McEwan P."/>
            <person name="Bosak S."/>
            <person name="Kellis M."/>
            <person name="Volff J.-N."/>
            <person name="Guigo R."/>
            <person name="Zody M.C."/>
            <person name="Mesirov J."/>
            <person name="Lindblad-Toh K."/>
            <person name="Birren B."/>
            <person name="Nusbaum C."/>
            <person name="Kahn D."/>
            <person name="Robinson-Rechavi M."/>
            <person name="Laudet V."/>
            <person name="Schachter V."/>
            <person name="Quetier F."/>
            <person name="Saurin W."/>
            <person name="Scarpelli C."/>
            <person name="Wincker P."/>
            <person name="Lander E.S."/>
            <person name="Weissenbach J."/>
            <person name="Roest Crollius H."/>
        </authorList>
    </citation>
    <scope>NUCLEOTIDE SEQUENCE [LARGE SCALE GENOMIC DNA]</scope>
</reference>
<sequence length="76" mass="9049">NHVFPAGANLHCRQARWRAEGHRWRDHQEIRGEGLQTRGHEDGSGAYLFMFWLPLSFWRFLPSHFLQHTVRAPRKS</sequence>
<accession>Q4TCS5</accession>